<evidence type="ECO:0000313" key="4">
    <source>
        <dbReference type="Proteomes" id="UP000039865"/>
    </source>
</evidence>
<dbReference type="EMBL" id="CCKQ01015724">
    <property type="protein sequence ID" value="CDW87556.1"/>
    <property type="molecule type" value="Genomic_DNA"/>
</dbReference>
<evidence type="ECO:0000313" key="3">
    <source>
        <dbReference type="EMBL" id="CDW87556.1"/>
    </source>
</evidence>
<keyword evidence="2" id="KW-0809">Transit peptide</keyword>
<gene>
    <name evidence="3" type="primary">Contig3099.g3313</name>
    <name evidence="3" type="ORF">STYLEM_16662</name>
</gene>
<dbReference type="OrthoDB" id="511009at2759"/>
<dbReference type="Pfam" id="PF08536">
    <property type="entry name" value="Whirly"/>
    <property type="match status" value="1"/>
</dbReference>
<name>A0A078AZM9_STYLE</name>
<dbReference type="AlphaFoldDB" id="A0A078AZM9"/>
<sequence length="243" mass="27789">MKALQLIRQSKSLLIKPRLSLLANASRTPMLSLQSRSFNTNYQPKTYQNQQYNQQATGGQYQDRLSYNGKKIYLRGLNIVKSDVMLNVQIKPASYQQKQDSYQVNKNGYVVFDFTPVQQLGDKAEMMNQQKKTIILTLKNIGEILALDTKPGYNAEVDEEGIFVQYQPKENEPVKVMKMNKLEDGKTYKFNYCEIVNDSEVVNNLAINISTAELLTIQSLLNFATPYLLGWHAILNPHVVDLQ</sequence>
<reference evidence="3 4" key="1">
    <citation type="submission" date="2014-06" db="EMBL/GenBank/DDBJ databases">
        <authorList>
            <person name="Swart Estienne"/>
        </authorList>
    </citation>
    <scope>NUCLEOTIDE SEQUENCE [LARGE SCALE GENOMIC DNA]</scope>
    <source>
        <strain evidence="3 4">130c</strain>
    </source>
</reference>
<accession>A0A078AZM9</accession>
<dbReference type="Proteomes" id="UP000039865">
    <property type="component" value="Unassembled WGS sequence"/>
</dbReference>
<protein>
    <submittedName>
        <fullName evidence="3">Single-stranded dna-binding protein chloroplastic-like</fullName>
    </submittedName>
</protein>
<dbReference type="GO" id="GO:0006355">
    <property type="term" value="P:regulation of DNA-templated transcription"/>
    <property type="evidence" value="ECO:0007669"/>
    <property type="project" value="InterPro"/>
</dbReference>
<evidence type="ECO:0000256" key="1">
    <source>
        <dbReference type="ARBA" id="ARBA00006061"/>
    </source>
</evidence>
<keyword evidence="4" id="KW-1185">Reference proteome</keyword>
<organism evidence="3 4">
    <name type="scientific">Stylonychia lemnae</name>
    <name type="common">Ciliate</name>
    <dbReference type="NCBI Taxonomy" id="5949"/>
    <lineage>
        <taxon>Eukaryota</taxon>
        <taxon>Sar</taxon>
        <taxon>Alveolata</taxon>
        <taxon>Ciliophora</taxon>
        <taxon>Intramacronucleata</taxon>
        <taxon>Spirotrichea</taxon>
        <taxon>Stichotrichia</taxon>
        <taxon>Sporadotrichida</taxon>
        <taxon>Oxytrichidae</taxon>
        <taxon>Stylonychinae</taxon>
        <taxon>Stylonychia</taxon>
    </lineage>
</organism>
<dbReference type="GO" id="GO:0006952">
    <property type="term" value="P:defense response"/>
    <property type="evidence" value="ECO:0007669"/>
    <property type="project" value="InterPro"/>
</dbReference>
<dbReference type="PANTHER" id="PTHR31745">
    <property type="entry name" value="SINGLE-STRANDED DNA-BINDING PROTEIN WHY2, MITOCHONDRIAL"/>
    <property type="match status" value="1"/>
</dbReference>
<comment type="similarity">
    <text evidence="1">Belongs to the Whirly family.</text>
</comment>
<keyword evidence="3" id="KW-0238">DNA-binding</keyword>
<dbReference type="GO" id="GO:0003697">
    <property type="term" value="F:single-stranded DNA binding"/>
    <property type="evidence" value="ECO:0007669"/>
    <property type="project" value="InterPro"/>
</dbReference>
<dbReference type="InParanoid" id="A0A078AZM9"/>
<evidence type="ECO:0000256" key="2">
    <source>
        <dbReference type="ARBA" id="ARBA00022946"/>
    </source>
</evidence>
<proteinExistence type="inferred from homology"/>
<dbReference type="InterPro" id="IPR013742">
    <property type="entry name" value="Whirly"/>
</dbReference>
<dbReference type="InterPro" id="IPR009044">
    <property type="entry name" value="ssDNA-bd_transcriptional_reg"/>
</dbReference>
<dbReference type="Gene3D" id="2.30.31.10">
    <property type="entry name" value="Transcriptional Coactivator Pc4, Chain A"/>
    <property type="match status" value="1"/>
</dbReference>
<dbReference type="PANTHER" id="PTHR31745:SF1">
    <property type="entry name" value="SINGLE-STRANDED DNA-BINDING PROTEIN WHY2, MITOCHONDRIAL"/>
    <property type="match status" value="1"/>
</dbReference>
<dbReference type="SUPFAM" id="SSF54447">
    <property type="entry name" value="ssDNA-binding transcriptional regulator domain"/>
    <property type="match status" value="1"/>
</dbReference>